<dbReference type="KEGG" id="phr:C6569_06815"/>
<evidence type="ECO:0000259" key="1">
    <source>
        <dbReference type="Pfam" id="PF00126"/>
    </source>
</evidence>
<dbReference type="GO" id="GO:0003700">
    <property type="term" value="F:DNA-binding transcription factor activity"/>
    <property type="evidence" value="ECO:0007669"/>
    <property type="project" value="InterPro"/>
</dbReference>
<gene>
    <name evidence="2" type="ORF">C6569_06815</name>
</gene>
<organism evidence="2 3">
    <name type="scientific">Phreatobacter cathodiphilus</name>
    <dbReference type="NCBI Taxonomy" id="1868589"/>
    <lineage>
        <taxon>Bacteria</taxon>
        <taxon>Pseudomonadati</taxon>
        <taxon>Pseudomonadota</taxon>
        <taxon>Alphaproteobacteria</taxon>
        <taxon>Hyphomicrobiales</taxon>
        <taxon>Phreatobacteraceae</taxon>
        <taxon>Phreatobacter</taxon>
    </lineage>
</organism>
<dbReference type="PANTHER" id="PTHR30432">
    <property type="entry name" value="TRANSCRIPTIONAL REGULATOR MODE"/>
    <property type="match status" value="1"/>
</dbReference>
<sequence length="118" mass="12234">MASAPLITLRVDFAPGLRLGPGKADLLEGIRDTGSIAAAGRRMGMSYKRAWLLVEAMNAMFAAPLVASSKGGRDGGGAELTEAGRTVLAAFRAMEDKLRTGSAAETATLVGLLRRDGD</sequence>
<dbReference type="InterPro" id="IPR051815">
    <property type="entry name" value="Molybdate_resp_trans_reg"/>
</dbReference>
<dbReference type="InterPro" id="IPR000847">
    <property type="entry name" value="LysR_HTH_N"/>
</dbReference>
<dbReference type="OrthoDB" id="9800709at2"/>
<reference evidence="2 3" key="1">
    <citation type="submission" date="2018-03" db="EMBL/GenBank/DDBJ databases">
        <title>Genome sequencing of Phreatobacter sp.</title>
        <authorList>
            <person name="Kim S.-J."/>
            <person name="Heo J."/>
            <person name="Kwon S.-W."/>
        </authorList>
    </citation>
    <scope>NUCLEOTIDE SEQUENCE [LARGE SCALE GENOMIC DNA]</scope>
    <source>
        <strain evidence="2 3">S-12</strain>
    </source>
</reference>
<dbReference type="PANTHER" id="PTHR30432:SF1">
    <property type="entry name" value="DNA-BINDING TRANSCRIPTIONAL DUAL REGULATOR MODE"/>
    <property type="match status" value="1"/>
</dbReference>
<dbReference type="Proteomes" id="UP000237889">
    <property type="component" value="Chromosome"/>
</dbReference>
<feature type="domain" description="HTH lysR-type" evidence="1">
    <location>
        <begin position="29"/>
        <end position="85"/>
    </location>
</feature>
<dbReference type="InterPro" id="IPR036388">
    <property type="entry name" value="WH-like_DNA-bd_sf"/>
</dbReference>
<proteinExistence type="predicted"/>
<accession>A0A2S0NA38</accession>
<dbReference type="SUPFAM" id="SSF46785">
    <property type="entry name" value="Winged helix' DNA-binding domain"/>
    <property type="match status" value="1"/>
</dbReference>
<name>A0A2S0NA38_9HYPH</name>
<dbReference type="AlphaFoldDB" id="A0A2S0NA38"/>
<dbReference type="EMBL" id="CP027668">
    <property type="protein sequence ID" value="AVO44793.1"/>
    <property type="molecule type" value="Genomic_DNA"/>
</dbReference>
<dbReference type="Gene3D" id="1.10.10.10">
    <property type="entry name" value="Winged helix-like DNA-binding domain superfamily/Winged helix DNA-binding domain"/>
    <property type="match status" value="1"/>
</dbReference>
<dbReference type="InterPro" id="IPR036390">
    <property type="entry name" value="WH_DNA-bd_sf"/>
</dbReference>
<evidence type="ECO:0000313" key="2">
    <source>
        <dbReference type="EMBL" id="AVO44793.1"/>
    </source>
</evidence>
<protein>
    <submittedName>
        <fullName evidence="2">LysR family transcriptional regulator</fullName>
    </submittedName>
</protein>
<evidence type="ECO:0000313" key="3">
    <source>
        <dbReference type="Proteomes" id="UP000237889"/>
    </source>
</evidence>
<keyword evidence="3" id="KW-1185">Reference proteome</keyword>
<dbReference type="Pfam" id="PF00126">
    <property type="entry name" value="HTH_1"/>
    <property type="match status" value="1"/>
</dbReference>
<dbReference type="RefSeq" id="WP_106748134.1">
    <property type="nucleotide sequence ID" value="NZ_CP027668.1"/>
</dbReference>